<dbReference type="PANTHER" id="PTHR43842">
    <property type="entry name" value="PROPIONYL-COA CARBOXYLASE BETA CHAIN"/>
    <property type="match status" value="1"/>
</dbReference>
<evidence type="ECO:0000313" key="5">
    <source>
        <dbReference type="Proteomes" id="UP000193090"/>
    </source>
</evidence>
<dbReference type="Proteomes" id="UP000193090">
    <property type="component" value="Unassembled WGS sequence"/>
</dbReference>
<gene>
    <name evidence="4" type="ORF">AWC30_06945</name>
</gene>
<evidence type="ECO:0000259" key="3">
    <source>
        <dbReference type="PROSITE" id="PS50989"/>
    </source>
</evidence>
<dbReference type="EMBL" id="LQPZ01000016">
    <property type="protein sequence ID" value="ORX06138.1"/>
    <property type="molecule type" value="Genomic_DNA"/>
</dbReference>
<dbReference type="SUPFAM" id="SSF52096">
    <property type="entry name" value="ClpP/crotonase"/>
    <property type="match status" value="2"/>
</dbReference>
<dbReference type="InterPro" id="IPR011763">
    <property type="entry name" value="COA_CT_C"/>
</dbReference>
<organism evidence="4 5">
    <name type="scientific">Mycolicibacillus trivialis</name>
    <dbReference type="NCBI Taxonomy" id="1798"/>
    <lineage>
        <taxon>Bacteria</taxon>
        <taxon>Bacillati</taxon>
        <taxon>Actinomycetota</taxon>
        <taxon>Actinomycetes</taxon>
        <taxon>Mycobacteriales</taxon>
        <taxon>Mycobacteriaceae</taxon>
        <taxon>Mycolicibacillus</taxon>
    </lineage>
</organism>
<dbReference type="OrthoDB" id="9803706at2"/>
<dbReference type="PROSITE" id="PS50989">
    <property type="entry name" value="COA_CT_CTER"/>
    <property type="match status" value="1"/>
</dbReference>
<dbReference type="Pfam" id="PF01039">
    <property type="entry name" value="Carboxyl_trans"/>
    <property type="match status" value="1"/>
</dbReference>
<accession>A0A1X2EM89</accession>
<keyword evidence="5" id="KW-1185">Reference proteome</keyword>
<dbReference type="InterPro" id="IPR011762">
    <property type="entry name" value="COA_CT_N"/>
</dbReference>
<dbReference type="AlphaFoldDB" id="A0A1X2EM89"/>
<sequence length="510" mass="53099">MDNDALAELRRRRGLTEDGARADKVARRHAAGGNTARENIAALVDPGSFVEYGRLATAAQEKRLSAEDLMAQTPADGLIGGLARVGGRPCAVLTYDYLVMAGTQGLRGHHKSDRLLATIARLGCPAVFFTEGGGGRPNDTDYPAVSSLDVRTFALWAQLSGVAPRIAVVAGHCFAGNAVLAGSADLLIATENATLGVAGPVMLAAGGLGEHRPDELGPVSVMAANGVIDAVVPDEPAAVALARTLLGYFGGDVAPGVAPDQDALRSVIPQRERTPFDVRPVITTLCDEGTVTVLRERFAPELVTAFGRIEGRAVGFMANQTLHMAGALTSDASDKAARFLQLCDAFGVPVVSLVDTPGIMGGPDAERSAVLRHASRVLVAAARLQVPLIGVVLRRGYGLGAQAMLGGSTHEPLLTVAWPGAHMGPMGLEGAVRLSLRKQLATLEDPAERDRVVGEATAAYREHVTAFNVARAFEIDDVIDPAETRAVLAATLAAAGPDGFRGSGRVVDTW</sequence>
<dbReference type="Gene3D" id="3.90.226.10">
    <property type="entry name" value="2-enoyl-CoA Hydratase, Chain A, domain 1"/>
    <property type="match status" value="2"/>
</dbReference>
<dbReference type="GO" id="GO:0004658">
    <property type="term" value="F:propionyl-CoA carboxylase activity"/>
    <property type="evidence" value="ECO:0007669"/>
    <property type="project" value="TreeGrafter"/>
</dbReference>
<dbReference type="PANTHER" id="PTHR43842:SF2">
    <property type="entry name" value="PROPIONYL-COA CARBOXYLASE BETA CHAIN, MITOCHONDRIAL"/>
    <property type="match status" value="1"/>
</dbReference>
<dbReference type="InterPro" id="IPR029045">
    <property type="entry name" value="ClpP/crotonase-like_dom_sf"/>
</dbReference>
<comment type="caution">
    <text evidence="4">The sequence shown here is derived from an EMBL/GenBank/DDBJ whole genome shotgun (WGS) entry which is preliminary data.</text>
</comment>
<evidence type="ECO:0000313" key="4">
    <source>
        <dbReference type="EMBL" id="ORX06138.1"/>
    </source>
</evidence>
<reference evidence="4 5" key="1">
    <citation type="submission" date="2016-01" db="EMBL/GenBank/DDBJ databases">
        <title>The new phylogeny of the genus Mycobacterium.</title>
        <authorList>
            <person name="Tarcisio F."/>
            <person name="Conor M."/>
            <person name="Antonella G."/>
            <person name="Elisabetta G."/>
            <person name="Giulia F.S."/>
            <person name="Sara T."/>
            <person name="Anna F."/>
            <person name="Clotilde B."/>
            <person name="Roberto B."/>
            <person name="Veronica D.S."/>
            <person name="Fabio R."/>
            <person name="Monica P."/>
            <person name="Olivier J."/>
            <person name="Enrico T."/>
            <person name="Nicola S."/>
        </authorList>
    </citation>
    <scope>NUCLEOTIDE SEQUENCE [LARGE SCALE GENOMIC DNA]</scope>
    <source>
        <strain evidence="4 5">DSM 44153</strain>
    </source>
</reference>
<feature type="domain" description="CoA carboxyltransferase N-terminal" evidence="2">
    <location>
        <begin position="1"/>
        <end position="263"/>
    </location>
</feature>
<dbReference type="GO" id="GO:0009317">
    <property type="term" value="C:acetyl-CoA carboxylase complex"/>
    <property type="evidence" value="ECO:0007669"/>
    <property type="project" value="TreeGrafter"/>
</dbReference>
<evidence type="ECO:0000256" key="1">
    <source>
        <dbReference type="ARBA" id="ARBA00006102"/>
    </source>
</evidence>
<dbReference type="InterPro" id="IPR034733">
    <property type="entry name" value="AcCoA_carboxyl_beta"/>
</dbReference>
<evidence type="ECO:0000259" key="2">
    <source>
        <dbReference type="PROSITE" id="PS50980"/>
    </source>
</evidence>
<dbReference type="InterPro" id="IPR051047">
    <property type="entry name" value="AccD/PCCB"/>
</dbReference>
<protein>
    <submittedName>
        <fullName evidence="4">Biotin carboxylase</fullName>
    </submittedName>
</protein>
<proteinExistence type="inferred from homology"/>
<name>A0A1X2EM89_9MYCO</name>
<feature type="domain" description="CoA carboxyltransferase C-terminal" evidence="3">
    <location>
        <begin position="259"/>
        <end position="494"/>
    </location>
</feature>
<comment type="similarity">
    <text evidence="1">Belongs to the AccD/PCCB family.</text>
</comment>
<dbReference type="PROSITE" id="PS50980">
    <property type="entry name" value="COA_CT_NTER"/>
    <property type="match status" value="1"/>
</dbReference>
<dbReference type="STRING" id="1798.AWC30_06945"/>
<dbReference type="RefSeq" id="WP_109561953.1">
    <property type="nucleotide sequence ID" value="NZ_JACKSN010000054.1"/>
</dbReference>